<accession>A0A921FMG6</accession>
<dbReference type="AlphaFoldDB" id="A0A921FMG6"/>
<evidence type="ECO:0000313" key="1">
    <source>
        <dbReference type="EMBL" id="HJF14764.1"/>
    </source>
</evidence>
<protein>
    <submittedName>
        <fullName evidence="1">Uncharacterized protein</fullName>
    </submittedName>
</protein>
<dbReference type="RefSeq" id="WP_303905620.1">
    <property type="nucleotide sequence ID" value="NZ_DYXC01000084.1"/>
</dbReference>
<dbReference type="Proteomes" id="UP000703315">
    <property type="component" value="Unassembled WGS sequence"/>
</dbReference>
<reference evidence="1" key="1">
    <citation type="journal article" date="2021" name="PeerJ">
        <title>Extensive microbial diversity within the chicken gut microbiome revealed by metagenomics and culture.</title>
        <authorList>
            <person name="Gilroy R."/>
            <person name="Ravi A."/>
            <person name="Getino M."/>
            <person name="Pursley I."/>
            <person name="Horton D.L."/>
            <person name="Alikhan N.F."/>
            <person name="Baker D."/>
            <person name="Gharbi K."/>
            <person name="Hall N."/>
            <person name="Watson M."/>
            <person name="Adriaenssens E.M."/>
            <person name="Foster-Nyarko E."/>
            <person name="Jarju S."/>
            <person name="Secka A."/>
            <person name="Antonio M."/>
            <person name="Oren A."/>
            <person name="Chaudhuri R.R."/>
            <person name="La Ragione R."/>
            <person name="Hildebrand F."/>
            <person name="Pallen M.J."/>
        </authorList>
    </citation>
    <scope>NUCLEOTIDE SEQUENCE</scope>
    <source>
        <strain evidence="1">ChiHjej13B12-14962</strain>
    </source>
</reference>
<gene>
    <name evidence="1" type="ORF">K8V32_08150</name>
</gene>
<evidence type="ECO:0000313" key="2">
    <source>
        <dbReference type="Proteomes" id="UP000703315"/>
    </source>
</evidence>
<organism evidence="1 2">
    <name type="scientific">Enteractinococcus helveticum</name>
    <dbReference type="NCBI Taxonomy" id="1837282"/>
    <lineage>
        <taxon>Bacteria</taxon>
        <taxon>Bacillati</taxon>
        <taxon>Actinomycetota</taxon>
        <taxon>Actinomycetes</taxon>
        <taxon>Micrococcales</taxon>
        <taxon>Micrococcaceae</taxon>
    </lineage>
</organism>
<reference evidence="1" key="2">
    <citation type="submission" date="2021-09" db="EMBL/GenBank/DDBJ databases">
        <authorList>
            <person name="Gilroy R."/>
        </authorList>
    </citation>
    <scope>NUCLEOTIDE SEQUENCE</scope>
    <source>
        <strain evidence="1">ChiHjej13B12-14962</strain>
    </source>
</reference>
<comment type="caution">
    <text evidence="1">The sequence shown here is derived from an EMBL/GenBank/DDBJ whole genome shotgun (WGS) entry which is preliminary data.</text>
</comment>
<proteinExistence type="predicted"/>
<name>A0A921FMG6_9MICC</name>
<sequence length="224" mass="24241">MSSMAASDVKALAEAATCIGARPFKDATGHWANSVEIALMDTILSASAVVDGAYGAGVLPRLRAYKAFRGPADMMRLLATMGPFALDDFVAEQHHKDQLMNAAAALMDAGVHAAADVDPQSTTQREALVSTEGVPELAWDYFLIMLNINTPLGAQLRNAWLDDFVARSLGDSKVDVAARDVLLAEVTGLLHAEHYRKSFGRMPEFTLPQLWQAIFRSEYARATS</sequence>
<dbReference type="EMBL" id="DYXC01000084">
    <property type="protein sequence ID" value="HJF14764.1"/>
    <property type="molecule type" value="Genomic_DNA"/>
</dbReference>